<organism evidence="2">
    <name type="scientific">Menopon gallinae</name>
    <name type="common">poultry shaft louse</name>
    <dbReference type="NCBI Taxonomy" id="328185"/>
    <lineage>
        <taxon>Eukaryota</taxon>
        <taxon>Metazoa</taxon>
        <taxon>Ecdysozoa</taxon>
        <taxon>Arthropoda</taxon>
        <taxon>Hexapoda</taxon>
        <taxon>Insecta</taxon>
        <taxon>Pterygota</taxon>
        <taxon>Neoptera</taxon>
        <taxon>Paraneoptera</taxon>
        <taxon>Psocodea</taxon>
        <taxon>Troctomorpha</taxon>
        <taxon>Phthiraptera</taxon>
        <taxon>Amblycera</taxon>
        <taxon>Menoponidae</taxon>
        <taxon>Menopon</taxon>
    </lineage>
</organism>
<reference evidence="2" key="1">
    <citation type="journal article" date="2024" name="Gigascience">
        <title>Chromosome-level genome of the poultry shaft louse Menopon gallinae provides insight into the host-switching and adaptive evolution of parasitic lice.</title>
        <authorList>
            <person name="Xu Y."/>
            <person name="Ma L."/>
            <person name="Liu S."/>
            <person name="Liang Y."/>
            <person name="Liu Q."/>
            <person name="He Z."/>
            <person name="Tian L."/>
            <person name="Duan Y."/>
            <person name="Cai W."/>
            <person name="Li H."/>
            <person name="Song F."/>
        </authorList>
    </citation>
    <scope>NUCLEOTIDE SEQUENCE</scope>
    <source>
        <strain evidence="2">Cailab_2023a</strain>
    </source>
</reference>
<evidence type="ECO:0000256" key="1">
    <source>
        <dbReference type="SAM" id="Phobius"/>
    </source>
</evidence>
<name>A0AAW2H827_9NEOP</name>
<proteinExistence type="predicted"/>
<feature type="transmembrane region" description="Helical" evidence="1">
    <location>
        <begin position="45"/>
        <end position="63"/>
    </location>
</feature>
<keyword evidence="1" id="KW-1133">Transmembrane helix</keyword>
<keyword evidence="1" id="KW-0472">Membrane</keyword>
<keyword evidence="1" id="KW-0812">Transmembrane</keyword>
<protein>
    <submittedName>
        <fullName evidence="2">Uncharacterized protein</fullName>
    </submittedName>
</protein>
<dbReference type="AlphaFoldDB" id="A0AAW2H827"/>
<gene>
    <name evidence="2" type="ORF">PYX00_011573</name>
</gene>
<dbReference type="EMBL" id="JARGDH010000006">
    <property type="protein sequence ID" value="KAL0265856.1"/>
    <property type="molecule type" value="Genomic_DNA"/>
</dbReference>
<comment type="caution">
    <text evidence="2">The sequence shown here is derived from an EMBL/GenBank/DDBJ whole genome shotgun (WGS) entry which is preliminary data.</text>
</comment>
<evidence type="ECO:0000313" key="2">
    <source>
        <dbReference type="EMBL" id="KAL0265856.1"/>
    </source>
</evidence>
<sequence length="295" mass="32097">MSKSEKEDFVLAASALTLGSIFIALPVHGGGFVVGGVAASGGTSYVVAYVLGGVTSGLVGFVARDSISWIHGISKIYADSNAGPRMSCVHTEETTSATRLSTTVQRLQRSRGSMQVSAQRRCERAFGYRVLCRCDQLDPVQVIQTTCEWEAQPGRGVRLQGRGQKAPAGCQWVLSSLQYVRLHKDVHHTQSADAPRSQTPLDLLSLKHKHPLQIHPVPRLLLRNDSASHSLLPVLLISTSSLVTHAEFSLFVNLNKAITTKKDDIHWSELRVEYMQSIPGLPPNLSCPNVPMLAL</sequence>
<accession>A0AAW2H827</accession>